<dbReference type="InterPro" id="IPR014744">
    <property type="entry name" value="Nuc_rcpt_coact_CREBbp"/>
</dbReference>
<dbReference type="InterPro" id="IPR035898">
    <property type="entry name" value="TAZ_dom_sf"/>
</dbReference>
<feature type="compositionally biased region" description="Low complexity" evidence="12">
    <location>
        <begin position="13"/>
        <end position="26"/>
    </location>
</feature>
<dbReference type="Pfam" id="PF02135">
    <property type="entry name" value="zf-TAZ"/>
    <property type="match status" value="1"/>
</dbReference>
<evidence type="ECO:0000313" key="14">
    <source>
        <dbReference type="EMBL" id="KAF6407188.1"/>
    </source>
</evidence>
<evidence type="ECO:0000256" key="8">
    <source>
        <dbReference type="ARBA" id="ARBA00023015"/>
    </source>
</evidence>
<evidence type="ECO:0000256" key="3">
    <source>
        <dbReference type="ARBA" id="ARBA00022679"/>
    </source>
</evidence>
<protein>
    <recommendedName>
        <fullName evidence="2">histone acetyltransferase</fullName>
        <ecNumber evidence="2">2.3.1.48</ecNumber>
    </recommendedName>
</protein>
<evidence type="ECO:0000256" key="11">
    <source>
        <dbReference type="PROSITE-ProRule" id="PRU00203"/>
    </source>
</evidence>
<dbReference type="InParanoid" id="A0A7J8C8I8"/>
<comment type="caution">
    <text evidence="14">The sequence shown here is derived from an EMBL/GenBank/DDBJ whole genome shotgun (WGS) entry which is preliminary data.</text>
</comment>
<dbReference type="PANTHER" id="PTHR13808:SF29">
    <property type="entry name" value="HISTONE ACETYLTRANSFERASE P300"/>
    <property type="match status" value="1"/>
</dbReference>
<feature type="region of interest" description="Disordered" evidence="12">
    <location>
        <begin position="127"/>
        <end position="165"/>
    </location>
</feature>
<keyword evidence="9" id="KW-0804">Transcription</keyword>
<feature type="domain" description="TAZ-type" evidence="13">
    <location>
        <begin position="24"/>
        <end position="105"/>
    </location>
</feature>
<sequence length="393" mass="42444">MEKAGLGLDGESDPQQAAAPQSPGASHRPTLQSCIQALVHVGHCQNADCPLSSCQKIKRIVQHTKGCRKKTNGGCSICKQMVALCCCHAIRCRENRCPVPFCLLIRRALRRRQLQHRLQMLRRRMASMQGAGVGAPQQDPPSPTPPQAAQPPLPGAPPAAAEVARQIQRAAETQHYMTHAQHQTPQVTPRAPMGMNPPPMARGPSGHLEPGMGPTGMQQQPPWAQRGLPQPQQLQSGMLRPAGMPVAQPGQPLTMAPQTGLGQVGVSPLQPGIVSRQALGNRVQTLWSPRSSLQQQQVLRVLHTDPQLLAAFIKPQAAQYLDSNPHHLPGYPGIPQSQSGLQPPAVPGQQGVHSNAAMQLQDIWRGQQRVQQQQGAGPGISLRMADHNQFQRP</sequence>
<feature type="zinc finger region" description="TAZ-type" evidence="11">
    <location>
        <begin position="24"/>
        <end position="105"/>
    </location>
</feature>
<keyword evidence="5" id="KW-0677">Repeat</keyword>
<keyword evidence="8" id="KW-0805">Transcription regulation</keyword>
<feature type="compositionally biased region" description="Pro residues" evidence="12">
    <location>
        <begin position="138"/>
        <end position="157"/>
    </location>
</feature>
<evidence type="ECO:0000256" key="5">
    <source>
        <dbReference type="ARBA" id="ARBA00022737"/>
    </source>
</evidence>
<dbReference type="GO" id="GO:0005634">
    <property type="term" value="C:nucleus"/>
    <property type="evidence" value="ECO:0007669"/>
    <property type="project" value="UniProtKB-SubCell"/>
</dbReference>
<keyword evidence="15" id="KW-1185">Reference proteome</keyword>
<dbReference type="GO" id="GO:0005667">
    <property type="term" value="C:transcription regulator complex"/>
    <property type="evidence" value="ECO:0007669"/>
    <property type="project" value="TreeGrafter"/>
</dbReference>
<evidence type="ECO:0000256" key="9">
    <source>
        <dbReference type="ARBA" id="ARBA00023163"/>
    </source>
</evidence>
<dbReference type="Gene3D" id="1.10.1630.10">
    <property type="entry name" value="Nuclear receptor coactivator, CREB-bp-like, interlocking domain"/>
    <property type="match status" value="1"/>
</dbReference>
<keyword evidence="10" id="KW-0539">Nucleus</keyword>
<keyword evidence="6 11" id="KW-0863">Zinc-finger</keyword>
<comment type="subcellular location">
    <subcellularLocation>
        <location evidence="1">Nucleus</location>
    </subcellularLocation>
</comment>
<accession>A0A7J8C8I8</accession>
<dbReference type="GO" id="GO:0031490">
    <property type="term" value="F:chromatin DNA binding"/>
    <property type="evidence" value="ECO:0007669"/>
    <property type="project" value="TreeGrafter"/>
</dbReference>
<dbReference type="AlphaFoldDB" id="A0A7J8C8I8"/>
<dbReference type="PROSITE" id="PS50134">
    <property type="entry name" value="ZF_TAZ"/>
    <property type="match status" value="1"/>
</dbReference>
<dbReference type="EMBL" id="JACASF010000021">
    <property type="protein sequence ID" value="KAF6407188.1"/>
    <property type="molecule type" value="Genomic_DNA"/>
</dbReference>
<evidence type="ECO:0000256" key="2">
    <source>
        <dbReference type="ARBA" id="ARBA00013184"/>
    </source>
</evidence>
<dbReference type="PANTHER" id="PTHR13808">
    <property type="entry name" value="CBP/P300-RELATED"/>
    <property type="match status" value="1"/>
</dbReference>
<evidence type="ECO:0000313" key="15">
    <source>
        <dbReference type="Proteomes" id="UP000550707"/>
    </source>
</evidence>
<feature type="region of interest" description="Disordered" evidence="12">
    <location>
        <begin position="1"/>
        <end position="26"/>
    </location>
</feature>
<reference evidence="14 15" key="1">
    <citation type="journal article" date="2020" name="Nature">
        <title>Six reference-quality genomes reveal evolution of bat adaptations.</title>
        <authorList>
            <person name="Jebb D."/>
            <person name="Huang Z."/>
            <person name="Pippel M."/>
            <person name="Hughes G.M."/>
            <person name="Lavrichenko K."/>
            <person name="Devanna P."/>
            <person name="Winkler S."/>
            <person name="Jermiin L.S."/>
            <person name="Skirmuntt E.C."/>
            <person name="Katzourakis A."/>
            <person name="Burkitt-Gray L."/>
            <person name="Ray D.A."/>
            <person name="Sullivan K.A.M."/>
            <person name="Roscito J.G."/>
            <person name="Kirilenko B.M."/>
            <person name="Davalos L.M."/>
            <person name="Corthals A.P."/>
            <person name="Power M.L."/>
            <person name="Jones G."/>
            <person name="Ransome R.D."/>
            <person name="Dechmann D.K.N."/>
            <person name="Locatelli A.G."/>
            <person name="Puechmaille S.J."/>
            <person name="Fedrigo O."/>
            <person name="Jarvis E.D."/>
            <person name="Hiller M."/>
            <person name="Vernes S.C."/>
            <person name="Myers E.W."/>
            <person name="Teeling E.C."/>
        </authorList>
    </citation>
    <scope>NUCLEOTIDE SEQUENCE [LARGE SCALE GENOMIC DNA]</scope>
    <source>
        <strain evidence="14">MMolMol1</strain>
        <tissue evidence="14">Muscle</tissue>
    </source>
</reference>
<dbReference type="GO" id="GO:0045944">
    <property type="term" value="P:positive regulation of transcription by RNA polymerase II"/>
    <property type="evidence" value="ECO:0007669"/>
    <property type="project" value="TreeGrafter"/>
</dbReference>
<dbReference type="InterPro" id="IPR013178">
    <property type="entry name" value="Histone_AcTrfase_Rtt109/CBP"/>
</dbReference>
<evidence type="ECO:0000256" key="12">
    <source>
        <dbReference type="SAM" id="MobiDB-lite"/>
    </source>
</evidence>
<gene>
    <name evidence="14" type="ORF">HJG59_009876</name>
</gene>
<dbReference type="SUPFAM" id="SSF57933">
    <property type="entry name" value="TAZ domain"/>
    <property type="match status" value="1"/>
</dbReference>
<dbReference type="SUPFAM" id="SSF69125">
    <property type="entry name" value="Nuclear receptor coactivator interlocking domain"/>
    <property type="match status" value="1"/>
</dbReference>
<evidence type="ECO:0000259" key="13">
    <source>
        <dbReference type="PROSITE" id="PS50134"/>
    </source>
</evidence>
<dbReference type="GO" id="GO:0000123">
    <property type="term" value="C:histone acetyltransferase complex"/>
    <property type="evidence" value="ECO:0007669"/>
    <property type="project" value="InterPro"/>
</dbReference>
<feature type="region of interest" description="Disordered" evidence="12">
    <location>
        <begin position="367"/>
        <end position="393"/>
    </location>
</feature>
<dbReference type="SMART" id="SM00551">
    <property type="entry name" value="ZnF_TAZ"/>
    <property type="match status" value="1"/>
</dbReference>
<organism evidence="14 15">
    <name type="scientific">Molossus molossus</name>
    <name type="common">Pallas' mastiff bat</name>
    <name type="synonym">Vespertilio molossus</name>
    <dbReference type="NCBI Taxonomy" id="27622"/>
    <lineage>
        <taxon>Eukaryota</taxon>
        <taxon>Metazoa</taxon>
        <taxon>Chordata</taxon>
        <taxon>Craniata</taxon>
        <taxon>Vertebrata</taxon>
        <taxon>Euteleostomi</taxon>
        <taxon>Mammalia</taxon>
        <taxon>Eutheria</taxon>
        <taxon>Laurasiatheria</taxon>
        <taxon>Chiroptera</taxon>
        <taxon>Yangochiroptera</taxon>
        <taxon>Molossidae</taxon>
        <taxon>Molossus</taxon>
    </lineage>
</organism>
<dbReference type="EC" id="2.3.1.48" evidence="2"/>
<evidence type="ECO:0000256" key="10">
    <source>
        <dbReference type="ARBA" id="ARBA00023242"/>
    </source>
</evidence>
<dbReference type="GO" id="GO:0008270">
    <property type="term" value="F:zinc ion binding"/>
    <property type="evidence" value="ECO:0007669"/>
    <property type="project" value="UniProtKB-KW"/>
</dbReference>
<dbReference type="InterPro" id="IPR009110">
    <property type="entry name" value="Nuc_rcpt_coact"/>
</dbReference>
<evidence type="ECO:0000256" key="7">
    <source>
        <dbReference type="ARBA" id="ARBA00022833"/>
    </source>
</evidence>
<evidence type="ECO:0000256" key="4">
    <source>
        <dbReference type="ARBA" id="ARBA00022723"/>
    </source>
</evidence>
<dbReference type="Proteomes" id="UP000550707">
    <property type="component" value="Unassembled WGS sequence"/>
</dbReference>
<dbReference type="GO" id="GO:0003713">
    <property type="term" value="F:transcription coactivator activity"/>
    <property type="evidence" value="ECO:0007669"/>
    <property type="project" value="InterPro"/>
</dbReference>
<dbReference type="InterPro" id="IPR000197">
    <property type="entry name" value="Znf_TAZ"/>
</dbReference>
<dbReference type="GO" id="GO:0004402">
    <property type="term" value="F:histone acetyltransferase activity"/>
    <property type="evidence" value="ECO:0007669"/>
    <property type="project" value="InterPro"/>
</dbReference>
<keyword evidence="3" id="KW-0808">Transferase</keyword>
<name>A0A7J8C8I8_MOLMO</name>
<dbReference type="InterPro" id="IPR037073">
    <property type="entry name" value="Nuc_rcpt_coact_CREBbp_sf"/>
</dbReference>
<evidence type="ECO:0000256" key="1">
    <source>
        <dbReference type="ARBA" id="ARBA00004123"/>
    </source>
</evidence>
<proteinExistence type="predicted"/>
<keyword evidence="4 11" id="KW-0479">Metal-binding</keyword>
<dbReference type="Gene3D" id="1.20.1020.10">
    <property type="entry name" value="TAZ domain"/>
    <property type="match status" value="1"/>
</dbReference>
<feature type="region of interest" description="Disordered" evidence="12">
    <location>
        <begin position="325"/>
        <end position="351"/>
    </location>
</feature>
<dbReference type="Pfam" id="PF09030">
    <property type="entry name" value="Creb_binding"/>
    <property type="match status" value="1"/>
</dbReference>
<evidence type="ECO:0000256" key="6">
    <source>
        <dbReference type="ARBA" id="ARBA00022771"/>
    </source>
</evidence>
<keyword evidence="7 11" id="KW-0862">Zinc</keyword>